<evidence type="ECO:0000256" key="1">
    <source>
        <dbReference type="SAM" id="SignalP"/>
    </source>
</evidence>
<reference evidence="3" key="1">
    <citation type="submission" date="2015-01" db="EMBL/GenBank/DDBJ databases">
        <authorList>
            <person name="Aksoy S."/>
            <person name="Warren W."/>
            <person name="Wilson R.K."/>
        </authorList>
    </citation>
    <scope>NUCLEOTIDE SEQUENCE [LARGE SCALE GENOMIC DNA]</scope>
    <source>
        <strain evidence="3">IAEA</strain>
    </source>
</reference>
<name>A0A1B0BD19_9MUSC</name>
<accession>A0A1B0BD19</accession>
<reference evidence="2" key="2">
    <citation type="submission" date="2020-05" db="UniProtKB">
        <authorList>
            <consortium name="EnsemblMetazoa"/>
        </authorList>
    </citation>
    <scope>IDENTIFICATION</scope>
    <source>
        <strain evidence="2">IAEA</strain>
    </source>
</reference>
<dbReference type="AlphaFoldDB" id="A0A1B0BD19"/>
<evidence type="ECO:0000313" key="3">
    <source>
        <dbReference type="Proteomes" id="UP000092460"/>
    </source>
</evidence>
<keyword evidence="3" id="KW-1185">Reference proteome</keyword>
<dbReference type="Proteomes" id="UP000092460">
    <property type="component" value="Unassembled WGS sequence"/>
</dbReference>
<dbReference type="VEuPathDB" id="VectorBase:GPPI026200"/>
<dbReference type="EMBL" id="JXJN01012262">
    <property type="status" value="NOT_ANNOTATED_CDS"/>
    <property type="molecule type" value="Genomic_DNA"/>
</dbReference>
<dbReference type="EnsemblMetazoa" id="GPPI026200-RA">
    <property type="protein sequence ID" value="GPPI026200-PA"/>
    <property type="gene ID" value="GPPI026200"/>
</dbReference>
<sequence>MNCYAPSITRTSSALSRFIHTRRLGLSLLLLFGLSAELGQTCADDKVELMEVVVNELAADVWDTVDVHFAVAMRCEMKPQCSSDRLVNPAKVVTGTLGISRSLMHSIHEKYFDLRLNTNGDCENTNTNQIKYNAANMNVSMQSCQNFLCLTMDFKNPCYAYIAKVLVLTHSNPAIL</sequence>
<feature type="chain" id="PRO_5008404836" evidence="1">
    <location>
        <begin position="44"/>
        <end position="176"/>
    </location>
</feature>
<organism evidence="2 3">
    <name type="scientific">Glossina palpalis gambiensis</name>
    <dbReference type="NCBI Taxonomy" id="67801"/>
    <lineage>
        <taxon>Eukaryota</taxon>
        <taxon>Metazoa</taxon>
        <taxon>Ecdysozoa</taxon>
        <taxon>Arthropoda</taxon>
        <taxon>Hexapoda</taxon>
        <taxon>Insecta</taxon>
        <taxon>Pterygota</taxon>
        <taxon>Neoptera</taxon>
        <taxon>Endopterygota</taxon>
        <taxon>Diptera</taxon>
        <taxon>Brachycera</taxon>
        <taxon>Muscomorpha</taxon>
        <taxon>Hippoboscoidea</taxon>
        <taxon>Glossinidae</taxon>
        <taxon>Glossina</taxon>
    </lineage>
</organism>
<feature type="signal peptide" evidence="1">
    <location>
        <begin position="1"/>
        <end position="43"/>
    </location>
</feature>
<evidence type="ECO:0000313" key="2">
    <source>
        <dbReference type="EnsemblMetazoa" id="GPPI026200-PA"/>
    </source>
</evidence>
<protein>
    <submittedName>
        <fullName evidence="2">Uncharacterized protein</fullName>
    </submittedName>
</protein>
<keyword evidence="1" id="KW-0732">Signal</keyword>
<proteinExistence type="predicted"/>